<dbReference type="FunFam" id="3.20.20.140:FF:000076">
    <property type="entry name" value="Dihydropyrimidinase like 2"/>
    <property type="match status" value="1"/>
</dbReference>
<dbReference type="Gene3D" id="2.30.40.10">
    <property type="entry name" value="Urease, subunit C, domain 1"/>
    <property type="match status" value="1"/>
</dbReference>
<dbReference type="SUPFAM" id="SSF51556">
    <property type="entry name" value="Metallo-dependent hydrolases"/>
    <property type="match status" value="1"/>
</dbReference>
<dbReference type="InterPro" id="IPR011059">
    <property type="entry name" value="Metal-dep_hydrolase_composite"/>
</dbReference>
<dbReference type="EMBL" id="JADIML010000244">
    <property type="protein sequence ID" value="MBO8464003.1"/>
    <property type="molecule type" value="Genomic_DNA"/>
</dbReference>
<evidence type="ECO:0000256" key="2">
    <source>
        <dbReference type="ARBA" id="ARBA00008829"/>
    </source>
</evidence>
<feature type="modified residue" description="N6-carboxylysine" evidence="5">
    <location>
        <position position="147"/>
    </location>
</feature>
<evidence type="ECO:0000256" key="3">
    <source>
        <dbReference type="ARBA" id="ARBA00022723"/>
    </source>
</evidence>
<dbReference type="PANTHER" id="PTHR11647:SF1">
    <property type="entry name" value="COLLAPSIN RESPONSE MEDIATOR PROTEIN"/>
    <property type="match status" value="1"/>
</dbReference>
<dbReference type="GO" id="GO:0046872">
    <property type="term" value="F:metal ion binding"/>
    <property type="evidence" value="ECO:0007669"/>
    <property type="project" value="UniProtKB-KW"/>
</dbReference>
<comment type="caution">
    <text evidence="7">The sequence shown here is derived from an EMBL/GenBank/DDBJ whole genome shotgun (WGS) entry which is preliminary data.</text>
</comment>
<comment type="PTM">
    <text evidence="5">Carbamylation allows a single lysine to coordinate two divalent metal cations.</text>
</comment>
<proteinExistence type="inferred from homology"/>
<dbReference type="SUPFAM" id="SSF51338">
    <property type="entry name" value="Composite domain of metallo-dependent hydrolases"/>
    <property type="match status" value="1"/>
</dbReference>
<dbReference type="CDD" id="cd01314">
    <property type="entry name" value="D-HYD"/>
    <property type="match status" value="1"/>
</dbReference>
<keyword evidence="4 7" id="KW-0378">Hydrolase</keyword>
<dbReference type="AlphaFoldDB" id="A0A9D9I187"/>
<gene>
    <name evidence="7" type="primary">hydA</name>
    <name evidence="7" type="ORF">IAC13_08740</name>
</gene>
<evidence type="ECO:0000256" key="1">
    <source>
        <dbReference type="ARBA" id="ARBA00001947"/>
    </source>
</evidence>
<dbReference type="GO" id="GO:0004157">
    <property type="term" value="F:dihydropyrimidinase activity"/>
    <property type="evidence" value="ECO:0007669"/>
    <property type="project" value="UniProtKB-EC"/>
</dbReference>
<accession>A0A9D9I187</accession>
<dbReference type="Proteomes" id="UP000823618">
    <property type="component" value="Unassembled WGS sequence"/>
</dbReference>
<evidence type="ECO:0000313" key="7">
    <source>
        <dbReference type="EMBL" id="MBO8464003.1"/>
    </source>
</evidence>
<dbReference type="NCBIfam" id="TIGR02033">
    <property type="entry name" value="D-hydantoinase"/>
    <property type="match status" value="1"/>
</dbReference>
<feature type="domain" description="Amidohydrolase-related" evidence="6">
    <location>
        <begin position="47"/>
        <end position="431"/>
    </location>
</feature>
<organism evidence="7 8">
    <name type="scientific">Candidatus Scybalomonas excrementavium</name>
    <dbReference type="NCBI Taxonomy" id="2840943"/>
    <lineage>
        <taxon>Bacteria</taxon>
        <taxon>Bacillati</taxon>
        <taxon>Bacillota</taxon>
        <taxon>Clostridia</taxon>
        <taxon>Lachnospirales</taxon>
        <taxon>Lachnospiraceae</taxon>
        <taxon>Lachnospiraceae incertae sedis</taxon>
        <taxon>Candidatus Scybalomonas</taxon>
    </lineage>
</organism>
<dbReference type="InterPro" id="IPR032466">
    <property type="entry name" value="Metal_Hydrolase"/>
</dbReference>
<name>A0A9D9I187_9FIRM</name>
<keyword evidence="3" id="KW-0479">Metal-binding</keyword>
<protein>
    <submittedName>
        <fullName evidence="7">Dihydropyrimidinase</fullName>
        <ecNumber evidence="7">3.5.2.2</ecNumber>
    </submittedName>
</protein>
<dbReference type="InterPro" id="IPR006680">
    <property type="entry name" value="Amidohydro-rel"/>
</dbReference>
<dbReference type="Gene3D" id="3.20.20.140">
    <property type="entry name" value="Metal-dependent hydrolases"/>
    <property type="match status" value="1"/>
</dbReference>
<evidence type="ECO:0000256" key="5">
    <source>
        <dbReference type="PIRSR" id="PIRSR611778-50"/>
    </source>
</evidence>
<dbReference type="PANTHER" id="PTHR11647">
    <property type="entry name" value="HYDRANTOINASE/DIHYDROPYRIMIDINASE FAMILY MEMBER"/>
    <property type="match status" value="1"/>
</dbReference>
<reference evidence="7" key="1">
    <citation type="submission" date="2020-10" db="EMBL/GenBank/DDBJ databases">
        <authorList>
            <person name="Gilroy R."/>
        </authorList>
    </citation>
    <scope>NUCLEOTIDE SEQUENCE</scope>
    <source>
        <strain evidence="7">E3-2379</strain>
    </source>
</reference>
<dbReference type="InterPro" id="IPR011778">
    <property type="entry name" value="Hydantoinase/dihydroPyrase"/>
</dbReference>
<sequence>MKLIKNGTIITDGKRFQADIAIENGKITQIGQGIEGADEVIDATDCYIFAGFIDPHTHFELDTGATVSPDDFYYGTKAAVLGGTTTIIDFATAFRGETLKEGLDNWHHMADGKSSCNYGFHMAFTEWNPSLKSEIKDMANAGVTSFKVYMAYDALRTNNEEIFEILEETGKVHGLVGCHCEDDAMIKKGVEEQKKLGHTTPAAHPLSKPSEAEGKAVKDYLELAKRAGVPVCVVHLSTKAGLEEIRKARAEGQKVFVETCPQYLIFTDEVYSLPNYEGAKYVISPPLRKKEDVEALWEAISNGEIDTIATDQCSFNFEGQKTLGKDDFTKIPGGMPGVENRIELMYTYGVERGKISLEQLSKLCTENVAKQYGMYPKKGAILEGSDADIVIWDPNAHDTIHKENQHYHTDYTPYEGIEITGKAKHVLLNGEHVVKDGELIKEKQGKYVARGNCF</sequence>
<evidence type="ECO:0000256" key="4">
    <source>
        <dbReference type="ARBA" id="ARBA00022801"/>
    </source>
</evidence>
<dbReference type="InterPro" id="IPR050378">
    <property type="entry name" value="Metallo-dep_Hydrolases_sf"/>
</dbReference>
<dbReference type="GO" id="GO:0005829">
    <property type="term" value="C:cytosol"/>
    <property type="evidence" value="ECO:0007669"/>
    <property type="project" value="TreeGrafter"/>
</dbReference>
<evidence type="ECO:0000313" key="8">
    <source>
        <dbReference type="Proteomes" id="UP000823618"/>
    </source>
</evidence>
<comment type="cofactor">
    <cofactor evidence="1">
        <name>Zn(2+)</name>
        <dbReference type="ChEBI" id="CHEBI:29105"/>
    </cofactor>
</comment>
<dbReference type="EC" id="3.5.2.2" evidence="7"/>
<evidence type="ECO:0000259" key="6">
    <source>
        <dbReference type="Pfam" id="PF01979"/>
    </source>
</evidence>
<comment type="similarity">
    <text evidence="2">Belongs to the metallo-dependent hydrolases superfamily. Hydantoinase/dihydropyrimidinase family.</text>
</comment>
<reference evidence="7" key="2">
    <citation type="journal article" date="2021" name="PeerJ">
        <title>Extensive microbial diversity within the chicken gut microbiome revealed by metagenomics and culture.</title>
        <authorList>
            <person name="Gilroy R."/>
            <person name="Ravi A."/>
            <person name="Getino M."/>
            <person name="Pursley I."/>
            <person name="Horton D.L."/>
            <person name="Alikhan N.F."/>
            <person name="Baker D."/>
            <person name="Gharbi K."/>
            <person name="Hall N."/>
            <person name="Watson M."/>
            <person name="Adriaenssens E.M."/>
            <person name="Foster-Nyarko E."/>
            <person name="Jarju S."/>
            <person name="Secka A."/>
            <person name="Antonio M."/>
            <person name="Oren A."/>
            <person name="Chaudhuri R.R."/>
            <person name="La Ragione R."/>
            <person name="Hildebrand F."/>
            <person name="Pallen M.J."/>
        </authorList>
    </citation>
    <scope>NUCLEOTIDE SEQUENCE</scope>
    <source>
        <strain evidence="7">E3-2379</strain>
    </source>
</reference>
<dbReference type="Pfam" id="PF01979">
    <property type="entry name" value="Amidohydro_1"/>
    <property type="match status" value="1"/>
</dbReference>